<evidence type="ECO:0000313" key="4">
    <source>
        <dbReference type="EMBL" id="CAB5228214.1"/>
    </source>
</evidence>
<sequence>MAYSPRSGPMPPPNTGGFFGDLSGWLPNITWGGGNDPPAAPAFTPPQGSGTQSAWGGQELPPPNYPQMPQVQQAQMPYGPNEAWGSPNTIPPPAPEAVGMEDPFASPAPKKYSFLDNPGASDSLVAFGAAMLKAPDFNTGLGDAALAVNQVARANRPIGQAEYERAKQLAMLKRMESGRGVTKGGASINRDILYRDDKGQTWFDAVGPNNEPGMYNQDTGQFTTGSVPGLTRDVYDFGSNRDKRYANKDADFQYDFAKQVPDLASNVANLDQAIQLAGDPESAVSSSMWARIGGELERLTPGMNLGWNGYDANKVTEYDNRIQQAAISYARMSFAGQGQVTESERAMIAEATSKRGTMTTASAVKMLTVMRNAQQRKIDIYNTWASNAGNIQQNFGGRFTDYVAYRMDLANKEQGASAPAGDTSGNSNPELDDALKQYGG</sequence>
<accession>A0A6J5QMP4</accession>
<protein>
    <submittedName>
        <fullName evidence="3">Uncharacterized protein</fullName>
    </submittedName>
</protein>
<organism evidence="3">
    <name type="scientific">uncultured Caudovirales phage</name>
    <dbReference type="NCBI Taxonomy" id="2100421"/>
    <lineage>
        <taxon>Viruses</taxon>
        <taxon>Duplodnaviria</taxon>
        <taxon>Heunggongvirae</taxon>
        <taxon>Uroviricota</taxon>
        <taxon>Caudoviricetes</taxon>
        <taxon>Peduoviridae</taxon>
        <taxon>Maltschvirus</taxon>
        <taxon>Maltschvirus maltsch</taxon>
    </lineage>
</organism>
<reference evidence="3" key="1">
    <citation type="submission" date="2020-05" db="EMBL/GenBank/DDBJ databases">
        <authorList>
            <person name="Chiriac C."/>
            <person name="Salcher M."/>
            <person name="Ghai R."/>
            <person name="Kavagutti S V."/>
        </authorList>
    </citation>
    <scope>NUCLEOTIDE SEQUENCE</scope>
</reference>
<evidence type="ECO:0000313" key="2">
    <source>
        <dbReference type="EMBL" id="CAB4170151.1"/>
    </source>
</evidence>
<name>A0A6J5QMP4_9CAUD</name>
<evidence type="ECO:0000256" key="1">
    <source>
        <dbReference type="SAM" id="MobiDB-lite"/>
    </source>
</evidence>
<feature type="region of interest" description="Disordered" evidence="1">
    <location>
        <begin position="413"/>
        <end position="440"/>
    </location>
</feature>
<evidence type="ECO:0000313" key="3">
    <source>
        <dbReference type="EMBL" id="CAB4182791.1"/>
    </source>
</evidence>
<feature type="compositionally biased region" description="Polar residues" evidence="1">
    <location>
        <begin position="46"/>
        <end position="55"/>
    </location>
</feature>
<feature type="region of interest" description="Disordered" evidence="1">
    <location>
        <begin position="1"/>
        <end position="59"/>
    </location>
</feature>
<gene>
    <name evidence="3" type="ORF">UFOVP1087_23</name>
    <name evidence="4" type="ORF">UFOVP1534_23</name>
    <name evidence="2" type="ORF">UFOVP910_38</name>
</gene>
<proteinExistence type="predicted"/>
<dbReference type="EMBL" id="LR796849">
    <property type="protein sequence ID" value="CAB4170151.1"/>
    <property type="molecule type" value="Genomic_DNA"/>
</dbReference>
<dbReference type="EMBL" id="LR798386">
    <property type="protein sequence ID" value="CAB5228214.1"/>
    <property type="molecule type" value="Genomic_DNA"/>
</dbReference>
<dbReference type="EMBL" id="LR797040">
    <property type="protein sequence ID" value="CAB4182791.1"/>
    <property type="molecule type" value="Genomic_DNA"/>
</dbReference>